<evidence type="ECO:0000313" key="3">
    <source>
        <dbReference type="Proteomes" id="UP000053904"/>
    </source>
</evidence>
<accession>A0A117LZT0</accession>
<dbReference type="EMBL" id="LGGO01000131">
    <property type="protein sequence ID" value="KUK76572.1"/>
    <property type="molecule type" value="Genomic_DNA"/>
</dbReference>
<dbReference type="InterPro" id="IPR000073">
    <property type="entry name" value="AB_hydrolase_1"/>
</dbReference>
<dbReference type="Gene3D" id="3.40.50.1820">
    <property type="entry name" value="alpha/beta hydrolase"/>
    <property type="match status" value="1"/>
</dbReference>
<feature type="domain" description="AB hydrolase-1" evidence="1">
    <location>
        <begin position="27"/>
        <end position="157"/>
    </location>
</feature>
<dbReference type="Proteomes" id="UP000053904">
    <property type="component" value="Unassembled WGS sequence"/>
</dbReference>
<dbReference type="AlphaFoldDB" id="A0A117LZT0"/>
<dbReference type="InterPro" id="IPR029058">
    <property type="entry name" value="AB_hydrolase_fold"/>
</dbReference>
<proteinExistence type="predicted"/>
<evidence type="ECO:0000259" key="1">
    <source>
        <dbReference type="Pfam" id="PF00561"/>
    </source>
</evidence>
<dbReference type="SUPFAM" id="SSF53474">
    <property type="entry name" value="alpha/beta-Hydrolases"/>
    <property type="match status" value="1"/>
</dbReference>
<protein>
    <recommendedName>
        <fullName evidence="1">AB hydrolase-1 domain-containing protein</fullName>
    </recommendedName>
</protein>
<sequence length="289" mass="32893">MKTINTTTEDGLILSGQLFESKDRENIIIHIHGMAGDLYFNSFYPAMQENYPNNGWSFLTTENRGTHGMLQLNTKDGEVKNIGNAFEKFEDSQYDIQGWVNKVKELGYKRIWLQGHSLGPSKIVYYMSKYPDNSIEGLILLSPSDMLGLVQISEAKKDNEICLKQSKELVSQNAGHRLLDHMLWGCYKLSANTYLNFFGEKANTNIFNYKSENSWEMVNNLSIPVTAFTGTKDDGIVPVIDAYKAMERLGKELVNSPRIKTKIYKEGVHDFVGFGEDITKEVLDFINKE</sequence>
<reference evidence="3" key="1">
    <citation type="journal article" date="2015" name="MBio">
        <title>Genome-Resolved Metagenomic Analysis Reveals Roles for Candidate Phyla and Other Microbial Community Members in Biogeochemical Transformations in Oil Reservoirs.</title>
        <authorList>
            <person name="Hu P."/>
            <person name="Tom L."/>
            <person name="Singh A."/>
            <person name="Thomas B.C."/>
            <person name="Baker B.J."/>
            <person name="Piceno Y.M."/>
            <person name="Andersen G.L."/>
            <person name="Banfield J.F."/>
        </authorList>
    </citation>
    <scope>NUCLEOTIDE SEQUENCE [LARGE SCALE GENOMIC DNA]</scope>
</reference>
<comment type="caution">
    <text evidence="2">The sequence shown here is derived from an EMBL/GenBank/DDBJ whole genome shotgun (WGS) entry which is preliminary data.</text>
</comment>
<gene>
    <name evidence="2" type="ORF">XD93_0836</name>
</gene>
<evidence type="ECO:0000313" key="2">
    <source>
        <dbReference type="EMBL" id="KUK76572.1"/>
    </source>
</evidence>
<dbReference type="Pfam" id="PF00561">
    <property type="entry name" value="Abhydrolase_1"/>
    <property type="match status" value="1"/>
</dbReference>
<organism evidence="2 3">
    <name type="scientific">candidate division WS6 bacterium 34_10</name>
    <dbReference type="NCBI Taxonomy" id="1641389"/>
    <lineage>
        <taxon>Bacteria</taxon>
        <taxon>Candidatus Dojkabacteria</taxon>
    </lineage>
</organism>
<name>A0A117LZT0_9BACT</name>